<organism evidence="2 3">
    <name type="scientific">Chitinophaga ginsengisegetis</name>
    <dbReference type="NCBI Taxonomy" id="393003"/>
    <lineage>
        <taxon>Bacteria</taxon>
        <taxon>Pseudomonadati</taxon>
        <taxon>Bacteroidota</taxon>
        <taxon>Chitinophagia</taxon>
        <taxon>Chitinophagales</taxon>
        <taxon>Chitinophagaceae</taxon>
        <taxon>Chitinophaga</taxon>
    </lineage>
</organism>
<dbReference type="RefSeq" id="WP_143313493.1">
    <property type="nucleotide sequence ID" value="NZ_FUZZ01000001.1"/>
</dbReference>
<proteinExistence type="predicted"/>
<dbReference type="SUPFAM" id="SSF81296">
    <property type="entry name" value="E set domains"/>
    <property type="match status" value="1"/>
</dbReference>
<dbReference type="InterPro" id="IPR002909">
    <property type="entry name" value="IPT_dom"/>
</dbReference>
<protein>
    <submittedName>
        <fullName evidence="2">IPT/TIG domain-containing protein</fullName>
    </submittedName>
</protein>
<dbReference type="InterPro" id="IPR013783">
    <property type="entry name" value="Ig-like_fold"/>
</dbReference>
<evidence type="ECO:0000313" key="2">
    <source>
        <dbReference type="EMBL" id="SKC97831.1"/>
    </source>
</evidence>
<gene>
    <name evidence="2" type="ORF">SAMN05660461_1016</name>
</gene>
<name>A0A1T5NBL0_9BACT</name>
<dbReference type="Proteomes" id="UP000190166">
    <property type="component" value="Unassembled WGS sequence"/>
</dbReference>
<feature type="domain" description="IPT/TIG" evidence="1">
    <location>
        <begin position="37"/>
        <end position="113"/>
    </location>
</feature>
<reference evidence="2 3" key="1">
    <citation type="submission" date="2017-02" db="EMBL/GenBank/DDBJ databases">
        <authorList>
            <person name="Peterson S.W."/>
        </authorList>
    </citation>
    <scope>NUCLEOTIDE SEQUENCE [LARGE SCALE GENOMIC DNA]</scope>
    <source>
        <strain evidence="2 3">DSM 18108</strain>
    </source>
</reference>
<dbReference type="AlphaFoldDB" id="A0A1T5NBL0"/>
<dbReference type="Gene3D" id="2.60.40.10">
    <property type="entry name" value="Immunoglobulins"/>
    <property type="match status" value="2"/>
</dbReference>
<dbReference type="STRING" id="393003.SAMN05660461_1016"/>
<keyword evidence="3" id="KW-1185">Reference proteome</keyword>
<evidence type="ECO:0000259" key="1">
    <source>
        <dbReference type="Pfam" id="PF01833"/>
    </source>
</evidence>
<dbReference type="EMBL" id="FUZZ01000001">
    <property type="protein sequence ID" value="SKC97831.1"/>
    <property type="molecule type" value="Genomic_DNA"/>
</dbReference>
<accession>A0A1T5NBL0</accession>
<dbReference type="InterPro" id="IPR014756">
    <property type="entry name" value="Ig_E-set"/>
</dbReference>
<dbReference type="PROSITE" id="PS51257">
    <property type="entry name" value="PROKAR_LIPOPROTEIN"/>
    <property type="match status" value="1"/>
</dbReference>
<evidence type="ECO:0000313" key="3">
    <source>
        <dbReference type="Proteomes" id="UP000190166"/>
    </source>
</evidence>
<sequence>MKTIFFFKYIPGILLLCLLFACKKDSPSADGPVIQTPLISKLSRTFVQAGDRLTIYGHALIQDGLLTEVFIGGRPGEIVGQSADSLAIIIPPKVLNGRILVTISRNQQFKSANGPEIAVKPTPLIKSYWPSYAYAGDTIALYTENFSEQNNDNFFYIGNDALQLVSKKDRDTFFVKLPANTNTGLLSWHTYDGPSDTFPVPFPIRHASYAVNTVKDWLHLDPAFSYMDTLVRGYPVLAGGNYPDVHKRIYDSVLLYIANTNRSYTIFLPASDSYRRNNISQETFLNKIMARPYNYNTLLITAIVPGRQLQLQTLQAGDAFPTAYTMRMVYGNDYDDASGNTVSIIEQQGEKYAQLTGIYGETNPPVKILRSHQVGNATIFETDGELGIIYF</sequence>
<dbReference type="Pfam" id="PF01833">
    <property type="entry name" value="TIG"/>
    <property type="match status" value="1"/>
</dbReference>